<sequence length="78" mass="8661">SLVVTPTAFGGRGDAGDVSPEDKVNFQKQRKLIKTAQSWLIKNKMPSNIKWQIDVIAIKIDLDSKKAKIRHFKNAIGG</sequence>
<dbReference type="Proteomes" id="UP000230767">
    <property type="component" value="Unassembled WGS sequence"/>
</dbReference>
<feature type="region of interest" description="Disordered" evidence="2">
    <location>
        <begin position="1"/>
        <end position="21"/>
    </location>
</feature>
<dbReference type="AlphaFoldDB" id="A0A2M7R7Z9"/>
<proteinExistence type="inferred from homology"/>
<reference evidence="4" key="1">
    <citation type="submission" date="2017-09" db="EMBL/GenBank/DDBJ databases">
        <title>Depth-based differentiation of microbial function through sediment-hosted aquifers and enrichment of novel symbionts in the deep terrestrial subsurface.</title>
        <authorList>
            <person name="Probst A.J."/>
            <person name="Ladd B."/>
            <person name="Jarett J.K."/>
            <person name="Geller-Mcgrath D.E."/>
            <person name="Sieber C.M.K."/>
            <person name="Emerson J.B."/>
            <person name="Anantharaman K."/>
            <person name="Thomas B.C."/>
            <person name="Malmstrom R."/>
            <person name="Stieglmeier M."/>
            <person name="Klingl A."/>
            <person name="Woyke T."/>
            <person name="Ryan C.M."/>
            <person name="Banfield J.F."/>
        </authorList>
    </citation>
    <scope>NUCLEOTIDE SEQUENCE [LARGE SCALE GENOMIC DNA]</scope>
</reference>
<protein>
    <submittedName>
        <fullName evidence="3">Uncharacterized protein</fullName>
    </submittedName>
</protein>
<comment type="similarity">
    <text evidence="1">Belongs to the UPF0102 family.</text>
</comment>
<dbReference type="InterPro" id="IPR011856">
    <property type="entry name" value="tRNA_endonuc-like_dom_sf"/>
</dbReference>
<organism evidence="3 4">
    <name type="scientific">Candidatus Nealsonbacteria bacterium CG_4_10_14_0_8_um_filter_37_14</name>
    <dbReference type="NCBI Taxonomy" id="1974684"/>
    <lineage>
        <taxon>Bacteria</taxon>
        <taxon>Candidatus Nealsoniibacteriota</taxon>
    </lineage>
</organism>
<accession>A0A2M7R7Z9</accession>
<evidence type="ECO:0000313" key="4">
    <source>
        <dbReference type="Proteomes" id="UP000230767"/>
    </source>
</evidence>
<dbReference type="Gene3D" id="3.40.1350.10">
    <property type="match status" value="1"/>
</dbReference>
<comment type="caution">
    <text evidence="3">The sequence shown here is derived from an EMBL/GenBank/DDBJ whole genome shotgun (WGS) entry which is preliminary data.</text>
</comment>
<dbReference type="InterPro" id="IPR003509">
    <property type="entry name" value="UPF0102_YraN-like"/>
</dbReference>
<evidence type="ECO:0000256" key="2">
    <source>
        <dbReference type="SAM" id="MobiDB-lite"/>
    </source>
</evidence>
<dbReference type="Pfam" id="PF02021">
    <property type="entry name" value="UPF0102"/>
    <property type="match status" value="1"/>
</dbReference>
<feature type="non-terminal residue" evidence="3">
    <location>
        <position position="1"/>
    </location>
</feature>
<gene>
    <name evidence="3" type="ORF">COY73_01120</name>
</gene>
<dbReference type="GO" id="GO:0003676">
    <property type="term" value="F:nucleic acid binding"/>
    <property type="evidence" value="ECO:0007669"/>
    <property type="project" value="InterPro"/>
</dbReference>
<name>A0A2M7R7Z9_9BACT</name>
<evidence type="ECO:0000313" key="3">
    <source>
        <dbReference type="EMBL" id="PIY89359.1"/>
    </source>
</evidence>
<evidence type="ECO:0000256" key="1">
    <source>
        <dbReference type="ARBA" id="ARBA00006738"/>
    </source>
</evidence>
<dbReference type="EMBL" id="PFLW01000031">
    <property type="protein sequence ID" value="PIY89359.1"/>
    <property type="molecule type" value="Genomic_DNA"/>
</dbReference>